<sequence>MLKSSEIRQPSSNPEKLNLKSANEYKYLRQSNCYSISGVDDALQFRIVMEVLDIVHVSKEDQQSVFKMLTAVLWLGNVSFTVIDNENHVEPVADEGGLLALNFPSFRYLCSLESQESLDNVPVELYKRSGRIEEQISMLQH</sequence>
<proteinExistence type="predicted"/>
<accession>A0ACC0IQ08</accession>
<gene>
    <name evidence="1" type="ORF">LOK49_LG02G01039</name>
</gene>
<comment type="caution">
    <text evidence="1">The sequence shown here is derived from an EMBL/GenBank/DDBJ whole genome shotgun (WGS) entry which is preliminary data.</text>
</comment>
<dbReference type="EMBL" id="CM045760">
    <property type="protein sequence ID" value="KAI8025971.1"/>
    <property type="molecule type" value="Genomic_DNA"/>
</dbReference>
<name>A0ACC0IQ08_9ERIC</name>
<dbReference type="Proteomes" id="UP001060215">
    <property type="component" value="Chromosome 3"/>
</dbReference>
<evidence type="ECO:0000313" key="2">
    <source>
        <dbReference type="Proteomes" id="UP001060215"/>
    </source>
</evidence>
<evidence type="ECO:0000313" key="1">
    <source>
        <dbReference type="EMBL" id="KAI8025971.1"/>
    </source>
</evidence>
<protein>
    <submittedName>
        <fullName evidence="1">Myosin-1</fullName>
    </submittedName>
</protein>
<organism evidence="1 2">
    <name type="scientific">Camellia lanceoleosa</name>
    <dbReference type="NCBI Taxonomy" id="1840588"/>
    <lineage>
        <taxon>Eukaryota</taxon>
        <taxon>Viridiplantae</taxon>
        <taxon>Streptophyta</taxon>
        <taxon>Embryophyta</taxon>
        <taxon>Tracheophyta</taxon>
        <taxon>Spermatophyta</taxon>
        <taxon>Magnoliopsida</taxon>
        <taxon>eudicotyledons</taxon>
        <taxon>Gunneridae</taxon>
        <taxon>Pentapetalae</taxon>
        <taxon>asterids</taxon>
        <taxon>Ericales</taxon>
        <taxon>Theaceae</taxon>
        <taxon>Camellia</taxon>
    </lineage>
</organism>
<reference evidence="1 2" key="1">
    <citation type="journal article" date="2022" name="Plant J.">
        <title>Chromosome-level genome of Camellia lanceoleosa provides a valuable resource for understanding genome evolution and self-incompatibility.</title>
        <authorList>
            <person name="Gong W."/>
            <person name="Xiao S."/>
            <person name="Wang L."/>
            <person name="Liao Z."/>
            <person name="Chang Y."/>
            <person name="Mo W."/>
            <person name="Hu G."/>
            <person name="Li W."/>
            <person name="Zhao G."/>
            <person name="Zhu H."/>
            <person name="Hu X."/>
            <person name="Ji K."/>
            <person name="Xiang X."/>
            <person name="Song Q."/>
            <person name="Yuan D."/>
            <person name="Jin S."/>
            <person name="Zhang L."/>
        </authorList>
    </citation>
    <scope>NUCLEOTIDE SEQUENCE [LARGE SCALE GENOMIC DNA]</scope>
    <source>
        <strain evidence="1">SQ_2022a</strain>
    </source>
</reference>
<keyword evidence="2" id="KW-1185">Reference proteome</keyword>